<organism evidence="1 2">
    <name type="scientific">Algoriphagus confluentis</name>
    <dbReference type="NCBI Taxonomy" id="1697556"/>
    <lineage>
        <taxon>Bacteria</taxon>
        <taxon>Pseudomonadati</taxon>
        <taxon>Bacteroidota</taxon>
        <taxon>Cytophagia</taxon>
        <taxon>Cytophagales</taxon>
        <taxon>Cyclobacteriaceae</taxon>
        <taxon>Algoriphagus</taxon>
    </lineage>
</organism>
<accession>A0ABQ6PIX0</accession>
<sequence length="49" mass="5600">MTYDPNGNITAFTRRNQRTASTYDVVDQLSYTYQAESNKLAQEGCRSHP</sequence>
<dbReference type="RefSeq" id="WP_338222697.1">
    <property type="nucleotide sequence ID" value="NZ_BTPD01000002.1"/>
</dbReference>
<name>A0ABQ6PIX0_9BACT</name>
<dbReference type="Proteomes" id="UP001338309">
    <property type="component" value="Unassembled WGS sequence"/>
</dbReference>
<evidence type="ECO:0008006" key="3">
    <source>
        <dbReference type="Google" id="ProtNLM"/>
    </source>
</evidence>
<evidence type="ECO:0000313" key="1">
    <source>
        <dbReference type="EMBL" id="GMQ27891.1"/>
    </source>
</evidence>
<protein>
    <recommendedName>
        <fullName evidence="3">RHS repeat protein</fullName>
    </recommendedName>
</protein>
<gene>
    <name evidence="1" type="ORF">Aconfl_05340</name>
</gene>
<keyword evidence="2" id="KW-1185">Reference proteome</keyword>
<reference evidence="1 2" key="1">
    <citation type="submission" date="2023-08" db="EMBL/GenBank/DDBJ databases">
        <title>Draft genome sequence of Algoriphagus confluentis.</title>
        <authorList>
            <person name="Takatani N."/>
            <person name="Hosokawa M."/>
            <person name="Sawabe T."/>
        </authorList>
    </citation>
    <scope>NUCLEOTIDE SEQUENCE [LARGE SCALE GENOMIC DNA]</scope>
    <source>
        <strain evidence="1 2">NBRC 111222</strain>
    </source>
</reference>
<dbReference type="EMBL" id="BTPD01000002">
    <property type="protein sequence ID" value="GMQ27891.1"/>
    <property type="molecule type" value="Genomic_DNA"/>
</dbReference>
<evidence type="ECO:0000313" key="2">
    <source>
        <dbReference type="Proteomes" id="UP001338309"/>
    </source>
</evidence>
<comment type="caution">
    <text evidence="1">The sequence shown here is derived from an EMBL/GenBank/DDBJ whole genome shotgun (WGS) entry which is preliminary data.</text>
</comment>
<proteinExistence type="predicted"/>